<proteinExistence type="predicted"/>
<dbReference type="AlphaFoldDB" id="A0A4Z2IB44"/>
<reference evidence="2 3" key="1">
    <citation type="submission" date="2019-03" db="EMBL/GenBank/DDBJ databases">
        <title>First draft genome of Liparis tanakae, snailfish: a comprehensive survey of snailfish specific genes.</title>
        <authorList>
            <person name="Kim W."/>
            <person name="Song I."/>
            <person name="Jeong J.-H."/>
            <person name="Kim D."/>
            <person name="Kim S."/>
            <person name="Ryu S."/>
            <person name="Song J.Y."/>
            <person name="Lee S.K."/>
        </authorList>
    </citation>
    <scope>NUCLEOTIDE SEQUENCE [LARGE SCALE GENOMIC DNA]</scope>
    <source>
        <tissue evidence="2">Muscle</tissue>
    </source>
</reference>
<feature type="transmembrane region" description="Helical" evidence="1">
    <location>
        <begin position="14"/>
        <end position="33"/>
    </location>
</feature>
<keyword evidence="1" id="KW-0472">Membrane</keyword>
<keyword evidence="3" id="KW-1185">Reference proteome</keyword>
<gene>
    <name evidence="2" type="ORF">EYF80_014597</name>
</gene>
<evidence type="ECO:0000256" key="1">
    <source>
        <dbReference type="SAM" id="Phobius"/>
    </source>
</evidence>
<organism evidence="2 3">
    <name type="scientific">Liparis tanakae</name>
    <name type="common">Tanaka's snailfish</name>
    <dbReference type="NCBI Taxonomy" id="230148"/>
    <lineage>
        <taxon>Eukaryota</taxon>
        <taxon>Metazoa</taxon>
        <taxon>Chordata</taxon>
        <taxon>Craniata</taxon>
        <taxon>Vertebrata</taxon>
        <taxon>Euteleostomi</taxon>
        <taxon>Actinopterygii</taxon>
        <taxon>Neopterygii</taxon>
        <taxon>Teleostei</taxon>
        <taxon>Neoteleostei</taxon>
        <taxon>Acanthomorphata</taxon>
        <taxon>Eupercaria</taxon>
        <taxon>Perciformes</taxon>
        <taxon>Cottioidei</taxon>
        <taxon>Cottales</taxon>
        <taxon>Liparidae</taxon>
        <taxon>Liparis</taxon>
    </lineage>
</organism>
<name>A0A4Z2IB44_9TELE</name>
<dbReference type="Proteomes" id="UP000314294">
    <property type="component" value="Unassembled WGS sequence"/>
</dbReference>
<protein>
    <submittedName>
        <fullName evidence="2">Uncharacterized protein</fullName>
    </submittedName>
</protein>
<evidence type="ECO:0000313" key="3">
    <source>
        <dbReference type="Proteomes" id="UP000314294"/>
    </source>
</evidence>
<dbReference type="EMBL" id="SRLO01000106">
    <property type="protein sequence ID" value="TNN75187.1"/>
    <property type="molecule type" value="Genomic_DNA"/>
</dbReference>
<accession>A0A4Z2IB44</accession>
<comment type="caution">
    <text evidence="2">The sequence shown here is derived from an EMBL/GenBank/DDBJ whole genome shotgun (WGS) entry which is preliminary data.</text>
</comment>
<keyword evidence="1" id="KW-1133">Transmembrane helix</keyword>
<evidence type="ECO:0000313" key="2">
    <source>
        <dbReference type="EMBL" id="TNN75187.1"/>
    </source>
</evidence>
<sequence length="133" mass="14831">MAGHHRTAARFSALIDRFFICFLKPFFWAFSLLRGSRGKLRLLASARERRCWVPGGPTLGSSVTRLMPSPMGFPPQHQGPAIIAEVSSDDMLLFNSRHTTEQTARLRVCSPPLLLQLCPSYTCTIGCRLIANQ</sequence>
<keyword evidence="1" id="KW-0812">Transmembrane</keyword>